<sequence>MLDWMAWTWPTAAFFGVIAALLITFTILAIKYPETPRTGILRIETTRGDRLFITLLGSAFINIAWLGLGFGPQYFALLVCLGYAAAVFRWV</sequence>
<keyword evidence="1" id="KW-1133">Transmembrane helix</keyword>
<dbReference type="OrthoDB" id="5420630at2"/>
<accession>A0A1N7HL72</accession>
<protein>
    <submittedName>
        <fullName evidence="2">Predicted small integral membrane protein</fullName>
    </submittedName>
</protein>
<evidence type="ECO:0000313" key="2">
    <source>
        <dbReference type="EMBL" id="SIS25597.1"/>
    </source>
</evidence>
<keyword evidence="1" id="KW-0472">Membrane</keyword>
<dbReference type="Proteomes" id="UP000186019">
    <property type="component" value="Unassembled WGS sequence"/>
</dbReference>
<proteinExistence type="predicted"/>
<name>A0A1N7HL72_9RHOB</name>
<evidence type="ECO:0000313" key="3">
    <source>
        <dbReference type="Proteomes" id="UP000186019"/>
    </source>
</evidence>
<organism evidence="2 3">
    <name type="scientific">Roseovarius nanhaiticus</name>
    <dbReference type="NCBI Taxonomy" id="573024"/>
    <lineage>
        <taxon>Bacteria</taxon>
        <taxon>Pseudomonadati</taxon>
        <taxon>Pseudomonadota</taxon>
        <taxon>Alphaproteobacteria</taxon>
        <taxon>Rhodobacterales</taxon>
        <taxon>Roseobacteraceae</taxon>
        <taxon>Roseovarius</taxon>
    </lineage>
</organism>
<keyword evidence="3" id="KW-1185">Reference proteome</keyword>
<feature type="transmembrane region" description="Helical" evidence="1">
    <location>
        <begin position="74"/>
        <end position="90"/>
    </location>
</feature>
<dbReference type="RefSeq" id="WP_076535431.1">
    <property type="nucleotide sequence ID" value="NZ_CANNEL010000008.1"/>
</dbReference>
<dbReference type="STRING" id="573024.SAMN05216208_3297"/>
<gene>
    <name evidence="2" type="ORF">SAMN05421666_3321</name>
</gene>
<evidence type="ECO:0000256" key="1">
    <source>
        <dbReference type="SAM" id="Phobius"/>
    </source>
</evidence>
<dbReference type="AlphaFoldDB" id="A0A1N7HL72"/>
<dbReference type="InterPro" id="IPR018678">
    <property type="entry name" value="DUF2160_TM"/>
</dbReference>
<keyword evidence="1" id="KW-0812">Transmembrane</keyword>
<feature type="transmembrane region" description="Helical" evidence="1">
    <location>
        <begin position="51"/>
        <end position="68"/>
    </location>
</feature>
<dbReference type="EMBL" id="FTNV01000004">
    <property type="protein sequence ID" value="SIS25597.1"/>
    <property type="molecule type" value="Genomic_DNA"/>
</dbReference>
<reference evidence="2 3" key="1">
    <citation type="submission" date="2017-01" db="EMBL/GenBank/DDBJ databases">
        <authorList>
            <person name="Mah S.A."/>
            <person name="Swanson W.J."/>
            <person name="Moy G.W."/>
            <person name="Vacquier V.D."/>
        </authorList>
    </citation>
    <scope>NUCLEOTIDE SEQUENCE [LARGE SCALE GENOMIC DNA]</scope>
    <source>
        <strain evidence="2 3">DSM 29590</strain>
    </source>
</reference>
<dbReference type="Pfam" id="PF09928">
    <property type="entry name" value="DUF2160"/>
    <property type="match status" value="1"/>
</dbReference>
<feature type="transmembrane region" description="Helical" evidence="1">
    <location>
        <begin position="12"/>
        <end position="30"/>
    </location>
</feature>